<reference evidence="2 3" key="1">
    <citation type="journal article" date="2008" name="Nature">
        <title>The genome of Laccaria bicolor provides insights into mycorrhizal symbiosis.</title>
        <authorList>
            <person name="Martin F."/>
            <person name="Aerts A."/>
            <person name="Ahren D."/>
            <person name="Brun A."/>
            <person name="Danchin E.G.J."/>
            <person name="Duchaussoy F."/>
            <person name="Gibon J."/>
            <person name="Kohler A."/>
            <person name="Lindquist E."/>
            <person name="Pereda V."/>
            <person name="Salamov A."/>
            <person name="Shapiro H.J."/>
            <person name="Wuyts J."/>
            <person name="Blaudez D."/>
            <person name="Buee M."/>
            <person name="Brokstein P."/>
            <person name="Canbaeck B."/>
            <person name="Cohen D."/>
            <person name="Courty P.E."/>
            <person name="Coutinho P.M."/>
            <person name="Delaruelle C."/>
            <person name="Detter J.C."/>
            <person name="Deveau A."/>
            <person name="DiFazio S."/>
            <person name="Duplessis S."/>
            <person name="Fraissinet-Tachet L."/>
            <person name="Lucic E."/>
            <person name="Frey-Klett P."/>
            <person name="Fourrey C."/>
            <person name="Feussner I."/>
            <person name="Gay G."/>
            <person name="Grimwood J."/>
            <person name="Hoegger P.J."/>
            <person name="Jain P."/>
            <person name="Kilaru S."/>
            <person name="Labbe J."/>
            <person name="Lin Y.C."/>
            <person name="Legue V."/>
            <person name="Le Tacon F."/>
            <person name="Marmeisse R."/>
            <person name="Melayah D."/>
            <person name="Montanini B."/>
            <person name="Muratet M."/>
            <person name="Nehls U."/>
            <person name="Niculita-Hirzel H."/>
            <person name="Oudot-Le Secq M.P."/>
            <person name="Peter M."/>
            <person name="Quesneville H."/>
            <person name="Rajashekar B."/>
            <person name="Reich M."/>
            <person name="Rouhier N."/>
            <person name="Schmutz J."/>
            <person name="Yin T."/>
            <person name="Chalot M."/>
            <person name="Henrissat B."/>
            <person name="Kuees U."/>
            <person name="Lucas S."/>
            <person name="Van de Peer Y."/>
            <person name="Podila G.K."/>
            <person name="Polle A."/>
            <person name="Pukkila P.J."/>
            <person name="Richardson P.M."/>
            <person name="Rouze P."/>
            <person name="Sanders I.R."/>
            <person name="Stajich J.E."/>
            <person name="Tunlid A."/>
            <person name="Tuskan G."/>
            <person name="Grigoriev I.V."/>
        </authorList>
    </citation>
    <scope>NUCLEOTIDE SEQUENCE [LARGE SCALE GENOMIC DNA]</scope>
    <source>
        <strain evidence="3">S238N-H82 / ATCC MYA-4686</strain>
    </source>
</reference>
<keyword evidence="3" id="KW-1185">Reference proteome</keyword>
<protein>
    <submittedName>
        <fullName evidence="2">Predicted protein</fullName>
    </submittedName>
</protein>
<dbReference type="GeneID" id="6085820"/>
<dbReference type="AlphaFoldDB" id="B0E1U3"/>
<dbReference type="Proteomes" id="UP000001194">
    <property type="component" value="Unassembled WGS sequence"/>
</dbReference>
<dbReference type="EMBL" id="DS547170">
    <property type="protein sequence ID" value="EDQ99199.1"/>
    <property type="molecule type" value="Genomic_DNA"/>
</dbReference>
<evidence type="ECO:0000256" key="1">
    <source>
        <dbReference type="SAM" id="MobiDB-lite"/>
    </source>
</evidence>
<gene>
    <name evidence="2" type="ORF">LACBIDRAFT_335257</name>
</gene>
<proteinExistence type="predicted"/>
<evidence type="ECO:0000313" key="3">
    <source>
        <dbReference type="Proteomes" id="UP000001194"/>
    </source>
</evidence>
<dbReference type="KEGG" id="lbc:LACBIDRAFT_335257"/>
<organism evidence="3">
    <name type="scientific">Laccaria bicolor (strain S238N-H82 / ATCC MYA-4686)</name>
    <name type="common">Bicoloured deceiver</name>
    <name type="synonym">Laccaria laccata var. bicolor</name>
    <dbReference type="NCBI Taxonomy" id="486041"/>
    <lineage>
        <taxon>Eukaryota</taxon>
        <taxon>Fungi</taxon>
        <taxon>Dikarya</taxon>
        <taxon>Basidiomycota</taxon>
        <taxon>Agaricomycotina</taxon>
        <taxon>Agaricomycetes</taxon>
        <taxon>Agaricomycetidae</taxon>
        <taxon>Agaricales</taxon>
        <taxon>Agaricineae</taxon>
        <taxon>Hydnangiaceae</taxon>
        <taxon>Laccaria</taxon>
    </lineage>
</organism>
<dbReference type="HOGENOM" id="CLU_888692_0_0_1"/>
<name>B0E1U3_LACBS</name>
<dbReference type="InParanoid" id="B0E1U3"/>
<sequence>MRTRPQTTDLYWYDLGTLIETLKLERLLDVYAINRIAIDFFNFNSIFRLPPGNPLEATLHNTEETCILGYCRPPGHKRKPQSESWKVGIMVISPLWPQADPSHIDRLIDCAQLCGLQSFTLQMLAQYSELFGYLIPTLCVSWHTRSSPPRAAATSHTDVPTADWLQFAWARELYTIRHATDGPWVFLRRFCTIGTPQHKVLSTAVLNSTHKPKGEANAYPGRKDDTGRGGSAKRAPPTRTIIALDRHTQYPETVSLSAILHPTYTPLGHALGVNHQGLSFELLRILCSSPELATSMRRGKEGRRKRVEEDMSK</sequence>
<dbReference type="RefSeq" id="XP_001890166.1">
    <property type="nucleotide sequence ID" value="XM_001890131.1"/>
</dbReference>
<accession>B0E1U3</accession>
<feature type="region of interest" description="Disordered" evidence="1">
    <location>
        <begin position="211"/>
        <end position="237"/>
    </location>
</feature>
<evidence type="ECO:0000313" key="2">
    <source>
        <dbReference type="EMBL" id="EDQ99199.1"/>
    </source>
</evidence>